<dbReference type="InterPro" id="IPR014031">
    <property type="entry name" value="Ketoacyl_synth_C"/>
</dbReference>
<reference evidence="5 6" key="1">
    <citation type="submission" date="2023-07" db="EMBL/GenBank/DDBJ databases">
        <title>Genomic Encyclopedia of Type Strains, Phase IV (KMG-IV): sequencing the most valuable type-strain genomes for metagenomic binning, comparative biology and taxonomic classification.</title>
        <authorList>
            <person name="Goeker M."/>
        </authorList>
    </citation>
    <scope>NUCLEOTIDE SEQUENCE [LARGE SCALE GENOMIC DNA]</scope>
    <source>
        <strain evidence="5 6">DSM 102814</strain>
    </source>
</reference>
<organism evidence="5 6">
    <name type="scientific">Mesonia maritima</name>
    <dbReference type="NCBI Taxonomy" id="1793873"/>
    <lineage>
        <taxon>Bacteria</taxon>
        <taxon>Pseudomonadati</taxon>
        <taxon>Bacteroidota</taxon>
        <taxon>Flavobacteriia</taxon>
        <taxon>Flavobacteriales</taxon>
        <taxon>Flavobacteriaceae</taxon>
        <taxon>Mesonia</taxon>
    </lineage>
</organism>
<protein>
    <submittedName>
        <fullName evidence="5">3-oxoacyl-(Acyl-carrier-protein) synthase</fullName>
    </submittedName>
</protein>
<dbReference type="Pfam" id="PF02801">
    <property type="entry name" value="Ketoacyl-synt_C"/>
    <property type="match status" value="1"/>
</dbReference>
<proteinExistence type="inferred from homology"/>
<keyword evidence="2 3" id="KW-0808">Transferase</keyword>
<accession>A0ABU1K3H8</accession>
<keyword evidence="6" id="KW-1185">Reference proteome</keyword>
<name>A0ABU1K3H8_9FLAO</name>
<evidence type="ECO:0000256" key="1">
    <source>
        <dbReference type="ARBA" id="ARBA00008467"/>
    </source>
</evidence>
<evidence type="ECO:0000259" key="4">
    <source>
        <dbReference type="PROSITE" id="PS52004"/>
    </source>
</evidence>
<gene>
    <name evidence="5" type="ORF">GGR31_000178</name>
</gene>
<feature type="domain" description="Ketosynthase family 3 (KS3)" evidence="4">
    <location>
        <begin position="3"/>
        <end position="385"/>
    </location>
</feature>
<evidence type="ECO:0000313" key="6">
    <source>
        <dbReference type="Proteomes" id="UP001257659"/>
    </source>
</evidence>
<dbReference type="RefSeq" id="WP_309726359.1">
    <property type="nucleotide sequence ID" value="NZ_JAVDQA010000001.1"/>
</dbReference>
<dbReference type="InterPro" id="IPR014030">
    <property type="entry name" value="Ketoacyl_synth_N"/>
</dbReference>
<dbReference type="EMBL" id="JAVDQA010000001">
    <property type="protein sequence ID" value="MDR6299562.1"/>
    <property type="molecule type" value="Genomic_DNA"/>
</dbReference>
<comment type="similarity">
    <text evidence="1 3">Belongs to the thiolase-like superfamily. Beta-ketoacyl-ACP synthases family.</text>
</comment>
<evidence type="ECO:0000256" key="2">
    <source>
        <dbReference type="ARBA" id="ARBA00022679"/>
    </source>
</evidence>
<dbReference type="InterPro" id="IPR000794">
    <property type="entry name" value="Beta-ketoacyl_synthase"/>
</dbReference>
<sequence length="387" mass="42053">MSINPISIVSHASISALGSSEEVVWNNYVKGKPLFKKIPFQHEEVYVSKLANEEEEKIEALKIENQKYSQLDRSVLNAIFSGRKAVKNADWEKETIGVNIGSSRGATQLFEKYYQEFLTTEKSSTLASPTTTLGNISSWVMQDLGIDGVALSHSITCSTAFHGILNAIAWLESGMSDKFLVGGSEAPLTPFTIAQMKALKLYAPTDENSFPNKSMDFSKARNTMILGEAAASFCLEKAEKNEKGIKIIGYGFGSEKLKHSVSISSDAECLQTSMKMALNKANLEMVDAVVLHAPGTIKGDTSELAALQKIFPKELPALTSNKFLIGHTFGASGAMSLEMAILMLKNQQFIENPFYKNKSIPPTLKSIMVNAVGFGGNAVSIIISINS</sequence>
<dbReference type="PANTHER" id="PTHR11712">
    <property type="entry name" value="POLYKETIDE SYNTHASE-RELATED"/>
    <property type="match status" value="1"/>
</dbReference>
<dbReference type="PROSITE" id="PS52004">
    <property type="entry name" value="KS3_2"/>
    <property type="match status" value="1"/>
</dbReference>
<dbReference type="PANTHER" id="PTHR11712:SF336">
    <property type="entry name" value="3-OXOACYL-[ACYL-CARRIER-PROTEIN] SYNTHASE, MITOCHONDRIAL"/>
    <property type="match status" value="1"/>
</dbReference>
<evidence type="ECO:0000313" key="5">
    <source>
        <dbReference type="EMBL" id="MDR6299562.1"/>
    </source>
</evidence>
<comment type="caution">
    <text evidence="5">The sequence shown here is derived from an EMBL/GenBank/DDBJ whole genome shotgun (WGS) entry which is preliminary data.</text>
</comment>
<dbReference type="SUPFAM" id="SSF53901">
    <property type="entry name" value="Thiolase-like"/>
    <property type="match status" value="1"/>
</dbReference>
<evidence type="ECO:0000256" key="3">
    <source>
        <dbReference type="RuleBase" id="RU003694"/>
    </source>
</evidence>
<dbReference type="InterPro" id="IPR016039">
    <property type="entry name" value="Thiolase-like"/>
</dbReference>
<dbReference type="Proteomes" id="UP001257659">
    <property type="component" value="Unassembled WGS sequence"/>
</dbReference>
<dbReference type="Gene3D" id="3.40.47.10">
    <property type="match status" value="1"/>
</dbReference>
<dbReference type="InterPro" id="IPR020841">
    <property type="entry name" value="PKS_Beta-ketoAc_synthase_dom"/>
</dbReference>
<dbReference type="Pfam" id="PF00109">
    <property type="entry name" value="ketoacyl-synt"/>
    <property type="match status" value="1"/>
</dbReference>